<dbReference type="InterPro" id="IPR011057">
    <property type="entry name" value="Mss4-like_sf"/>
</dbReference>
<evidence type="ECO:0000256" key="1">
    <source>
        <dbReference type="ARBA" id="ARBA00005495"/>
    </source>
</evidence>
<protein>
    <recommendedName>
        <fullName evidence="5">CENP-V/GFA domain-containing protein</fullName>
    </recommendedName>
</protein>
<keyword evidence="2" id="KW-0479">Metal-binding</keyword>
<reference evidence="6" key="2">
    <citation type="submission" date="2020-09" db="EMBL/GenBank/DDBJ databases">
        <authorList>
            <person name="Sun Q."/>
            <person name="Zhou Y."/>
        </authorList>
    </citation>
    <scope>NUCLEOTIDE SEQUENCE</scope>
    <source>
        <strain evidence="6">CGMCC 1.15725</strain>
    </source>
</reference>
<dbReference type="Gene3D" id="3.90.1590.10">
    <property type="entry name" value="glutathione-dependent formaldehyde- activating enzyme (gfa)"/>
    <property type="match status" value="1"/>
</dbReference>
<dbReference type="PANTHER" id="PTHR33337">
    <property type="entry name" value="GFA DOMAIN-CONTAINING PROTEIN"/>
    <property type="match status" value="1"/>
</dbReference>
<dbReference type="GO" id="GO:0046872">
    <property type="term" value="F:metal ion binding"/>
    <property type="evidence" value="ECO:0007669"/>
    <property type="project" value="UniProtKB-KW"/>
</dbReference>
<reference evidence="6" key="1">
    <citation type="journal article" date="2014" name="Int. J. Syst. Evol. Microbiol.">
        <title>Complete genome sequence of Corynebacterium casei LMG S-19264T (=DSM 44701T), isolated from a smear-ripened cheese.</title>
        <authorList>
            <consortium name="US DOE Joint Genome Institute (JGI-PGF)"/>
            <person name="Walter F."/>
            <person name="Albersmeier A."/>
            <person name="Kalinowski J."/>
            <person name="Ruckert C."/>
        </authorList>
    </citation>
    <scope>NUCLEOTIDE SEQUENCE</scope>
    <source>
        <strain evidence="6">CGMCC 1.15725</strain>
    </source>
</reference>
<proteinExistence type="inferred from homology"/>
<evidence type="ECO:0000256" key="3">
    <source>
        <dbReference type="ARBA" id="ARBA00022833"/>
    </source>
</evidence>
<dbReference type="RefSeq" id="WP_189043346.1">
    <property type="nucleotide sequence ID" value="NZ_BMJQ01000002.1"/>
</dbReference>
<sequence>MSLKGSCLCGAVRYAVDGLDGPIVQCHCATCRKAHAAAVAATARVLREHFRWTAGEDRLAAFESSPGKRRHFCTTCGSHLVAERPAEPHVILRVATLDDDPGQRPAMHIWTGHDVPWLTEDEAVPRYEAWPPGR</sequence>
<gene>
    <name evidence="6" type="ORF">GCM10011611_11240</name>
</gene>
<dbReference type="EMBL" id="BMJQ01000002">
    <property type="protein sequence ID" value="GGF07526.1"/>
    <property type="molecule type" value="Genomic_DNA"/>
</dbReference>
<keyword evidence="3" id="KW-0862">Zinc</keyword>
<name>A0A8J3E2D2_9PROT</name>
<dbReference type="GO" id="GO:0016846">
    <property type="term" value="F:carbon-sulfur lyase activity"/>
    <property type="evidence" value="ECO:0007669"/>
    <property type="project" value="InterPro"/>
</dbReference>
<dbReference type="AlphaFoldDB" id="A0A8J3E2D2"/>
<evidence type="ECO:0000256" key="4">
    <source>
        <dbReference type="ARBA" id="ARBA00023239"/>
    </source>
</evidence>
<comment type="similarity">
    <text evidence="1">Belongs to the Gfa family.</text>
</comment>
<comment type="caution">
    <text evidence="6">The sequence shown here is derived from an EMBL/GenBank/DDBJ whole genome shotgun (WGS) entry which is preliminary data.</text>
</comment>
<dbReference type="InterPro" id="IPR006913">
    <property type="entry name" value="CENP-V/GFA"/>
</dbReference>
<evidence type="ECO:0000313" key="7">
    <source>
        <dbReference type="Proteomes" id="UP000646365"/>
    </source>
</evidence>
<dbReference type="PANTHER" id="PTHR33337:SF40">
    <property type="entry name" value="CENP-V_GFA DOMAIN-CONTAINING PROTEIN-RELATED"/>
    <property type="match status" value="1"/>
</dbReference>
<evidence type="ECO:0000256" key="2">
    <source>
        <dbReference type="ARBA" id="ARBA00022723"/>
    </source>
</evidence>
<feature type="domain" description="CENP-V/GFA" evidence="5">
    <location>
        <begin position="3"/>
        <end position="128"/>
    </location>
</feature>
<dbReference type="Proteomes" id="UP000646365">
    <property type="component" value="Unassembled WGS sequence"/>
</dbReference>
<organism evidence="6 7">
    <name type="scientific">Aliidongia dinghuensis</name>
    <dbReference type="NCBI Taxonomy" id="1867774"/>
    <lineage>
        <taxon>Bacteria</taxon>
        <taxon>Pseudomonadati</taxon>
        <taxon>Pseudomonadota</taxon>
        <taxon>Alphaproteobacteria</taxon>
        <taxon>Rhodospirillales</taxon>
        <taxon>Dongiaceae</taxon>
        <taxon>Aliidongia</taxon>
    </lineage>
</organism>
<evidence type="ECO:0000313" key="6">
    <source>
        <dbReference type="EMBL" id="GGF07526.1"/>
    </source>
</evidence>
<accession>A0A8J3E2D2</accession>
<dbReference type="SUPFAM" id="SSF51316">
    <property type="entry name" value="Mss4-like"/>
    <property type="match status" value="1"/>
</dbReference>
<evidence type="ECO:0000259" key="5">
    <source>
        <dbReference type="PROSITE" id="PS51891"/>
    </source>
</evidence>
<keyword evidence="7" id="KW-1185">Reference proteome</keyword>
<keyword evidence="4" id="KW-0456">Lyase</keyword>
<dbReference type="PROSITE" id="PS51891">
    <property type="entry name" value="CENP_V_GFA"/>
    <property type="match status" value="1"/>
</dbReference>
<dbReference type="Pfam" id="PF04828">
    <property type="entry name" value="GFA"/>
    <property type="match status" value="1"/>
</dbReference>